<evidence type="ECO:0000256" key="1">
    <source>
        <dbReference type="SAM" id="SignalP"/>
    </source>
</evidence>
<evidence type="ECO:0000313" key="3">
    <source>
        <dbReference type="Proteomes" id="UP000807469"/>
    </source>
</evidence>
<sequence length="73" mass="7612">MFSIKSLVYATVAALLVTQSYAVPSPQTSVTPVVHHCANGVDTCPKGWTCCGPLLVDVGGTCRLLGKGEVCIF</sequence>
<feature type="chain" id="PRO_5040406118" evidence="1">
    <location>
        <begin position="23"/>
        <end position="73"/>
    </location>
</feature>
<feature type="signal peptide" evidence="1">
    <location>
        <begin position="1"/>
        <end position="22"/>
    </location>
</feature>
<accession>A0A9P5Z5E2</accession>
<keyword evidence="1" id="KW-0732">Signal</keyword>
<dbReference type="EMBL" id="MU155196">
    <property type="protein sequence ID" value="KAF9480320.1"/>
    <property type="molecule type" value="Genomic_DNA"/>
</dbReference>
<protein>
    <submittedName>
        <fullName evidence="2">Uncharacterized protein</fullName>
    </submittedName>
</protein>
<organism evidence="2 3">
    <name type="scientific">Pholiota conissans</name>
    <dbReference type="NCBI Taxonomy" id="109636"/>
    <lineage>
        <taxon>Eukaryota</taxon>
        <taxon>Fungi</taxon>
        <taxon>Dikarya</taxon>
        <taxon>Basidiomycota</taxon>
        <taxon>Agaricomycotina</taxon>
        <taxon>Agaricomycetes</taxon>
        <taxon>Agaricomycetidae</taxon>
        <taxon>Agaricales</taxon>
        <taxon>Agaricineae</taxon>
        <taxon>Strophariaceae</taxon>
        <taxon>Pholiota</taxon>
    </lineage>
</organism>
<keyword evidence="3" id="KW-1185">Reference proteome</keyword>
<dbReference type="Proteomes" id="UP000807469">
    <property type="component" value="Unassembled WGS sequence"/>
</dbReference>
<evidence type="ECO:0000313" key="2">
    <source>
        <dbReference type="EMBL" id="KAF9480320.1"/>
    </source>
</evidence>
<gene>
    <name evidence="2" type="ORF">BDN70DRAFT_931790</name>
</gene>
<name>A0A9P5Z5E2_9AGAR</name>
<dbReference type="AlphaFoldDB" id="A0A9P5Z5E2"/>
<comment type="caution">
    <text evidence="2">The sequence shown here is derived from an EMBL/GenBank/DDBJ whole genome shotgun (WGS) entry which is preliminary data.</text>
</comment>
<reference evidence="2" key="1">
    <citation type="submission" date="2020-11" db="EMBL/GenBank/DDBJ databases">
        <authorList>
            <consortium name="DOE Joint Genome Institute"/>
            <person name="Ahrendt S."/>
            <person name="Riley R."/>
            <person name="Andreopoulos W."/>
            <person name="Labutti K."/>
            <person name="Pangilinan J."/>
            <person name="Ruiz-Duenas F.J."/>
            <person name="Barrasa J.M."/>
            <person name="Sanchez-Garcia M."/>
            <person name="Camarero S."/>
            <person name="Miyauchi S."/>
            <person name="Serrano A."/>
            <person name="Linde D."/>
            <person name="Babiker R."/>
            <person name="Drula E."/>
            <person name="Ayuso-Fernandez I."/>
            <person name="Pacheco R."/>
            <person name="Padilla G."/>
            <person name="Ferreira P."/>
            <person name="Barriuso J."/>
            <person name="Kellner H."/>
            <person name="Castanera R."/>
            <person name="Alfaro M."/>
            <person name="Ramirez L."/>
            <person name="Pisabarro A.G."/>
            <person name="Kuo A."/>
            <person name="Tritt A."/>
            <person name="Lipzen A."/>
            <person name="He G."/>
            <person name="Yan M."/>
            <person name="Ng V."/>
            <person name="Cullen D."/>
            <person name="Martin F."/>
            <person name="Rosso M.-N."/>
            <person name="Henrissat B."/>
            <person name="Hibbett D."/>
            <person name="Martinez A.T."/>
            <person name="Grigoriev I.V."/>
        </authorList>
    </citation>
    <scope>NUCLEOTIDE SEQUENCE</scope>
    <source>
        <strain evidence="2">CIRM-BRFM 674</strain>
    </source>
</reference>
<proteinExistence type="predicted"/>
<dbReference type="OrthoDB" id="3026402at2759"/>